<evidence type="ECO:0000256" key="8">
    <source>
        <dbReference type="PIRSR" id="PIRSR605708-2"/>
    </source>
</evidence>
<dbReference type="InterPro" id="IPR046452">
    <property type="entry name" value="HgmA_N"/>
</dbReference>
<dbReference type="InterPro" id="IPR011051">
    <property type="entry name" value="RmlC_Cupin_sf"/>
</dbReference>
<sequence length="386" mass="44647">MPFYHKLGKIPHKRHTIFKKPDGSLYYEQLFGTIGFDGMSSNLYHEHRPTQVKKIDGSYDVTPKVATKNNMHSLRLKGFQVIPEPDYLESRKVVLTNSDVDITLASPQNLTQDYFYKNADSDELLFVHKGSGVLRTHLGNLDFKYGDYLLIPRGVIYKIDFDDENNRLFIVESRRPIYTPKRYRNWFGQLLEHSPFCERDLRQPQDLETHDEVGDFVIKVKKNNEIFNMVYATHPFDVVGYDGYNYPYAFSIHDFEPITGRIHQPPPVHQTFETDAFVVCSFCPRKYDYHPESIPAPYNHSNIDSDEVLYYVDGDFMSRNDIEPGHISLHPAGIPHGPHPGAVERSIGQTETEELAVMVDTFKPLMVTEEGAKIADKSYHQSWLEH</sequence>
<dbReference type="InterPro" id="IPR046451">
    <property type="entry name" value="HgmA_C"/>
</dbReference>
<evidence type="ECO:0000313" key="11">
    <source>
        <dbReference type="EMBL" id="EAP87608.1"/>
    </source>
</evidence>
<dbReference type="PANTHER" id="PTHR11056">
    <property type="entry name" value="HOMOGENTISATE 1,2-DIOXYGENASE"/>
    <property type="match status" value="1"/>
</dbReference>
<reference evidence="11 12" key="1">
    <citation type="journal article" date="2010" name="J. Bacteriol.">
        <title>The complete genome sequence of Croceibacter atlanticus HTCC2559T.</title>
        <authorList>
            <person name="Oh H.M."/>
            <person name="Kang I."/>
            <person name="Ferriera S."/>
            <person name="Giovannoni S.J."/>
            <person name="Cho J.C."/>
        </authorList>
    </citation>
    <scope>NUCLEOTIDE SEQUENCE [LARGE SCALE GENOMIC DNA]</scope>
    <source>
        <strain evidence="12">ATCC BAA-628 / HTCC2559 / KCTC 12090</strain>
    </source>
</reference>
<dbReference type="STRING" id="216432.CA2559_02595"/>
<feature type="domain" description="Homogentisate 1,2-dioxygenase N-terminal" evidence="10">
    <location>
        <begin position="63"/>
        <end position="251"/>
    </location>
</feature>
<keyword evidence="12" id="KW-1185">Reference proteome</keyword>
<keyword evidence="6 8" id="KW-0408">Iron</keyword>
<dbReference type="Pfam" id="PF20510">
    <property type="entry name" value="HgmA_N"/>
    <property type="match status" value="1"/>
</dbReference>
<dbReference type="Gene3D" id="2.60.120.10">
    <property type="entry name" value="Jelly Rolls"/>
    <property type="match status" value="2"/>
</dbReference>
<dbReference type="OrthoDB" id="9768662at2"/>
<dbReference type="PANTHER" id="PTHR11056:SF0">
    <property type="entry name" value="HOMOGENTISATE 1,2-DIOXYGENASE"/>
    <property type="match status" value="1"/>
</dbReference>
<dbReference type="GO" id="GO:0006570">
    <property type="term" value="P:tyrosine metabolic process"/>
    <property type="evidence" value="ECO:0007669"/>
    <property type="project" value="InterPro"/>
</dbReference>
<evidence type="ECO:0000259" key="9">
    <source>
        <dbReference type="Pfam" id="PF04209"/>
    </source>
</evidence>
<dbReference type="Pfam" id="PF04209">
    <property type="entry name" value="HgmA_C"/>
    <property type="match status" value="1"/>
</dbReference>
<comment type="cofactor">
    <cofactor evidence="1 8">
        <name>Fe cation</name>
        <dbReference type="ChEBI" id="CHEBI:24875"/>
    </cofactor>
</comment>
<dbReference type="HOGENOM" id="CLU_053101_0_0_10"/>
<feature type="binding site" evidence="8">
    <location>
        <position position="300"/>
    </location>
    <ligand>
        <name>Fe cation</name>
        <dbReference type="ChEBI" id="CHEBI:24875"/>
    </ligand>
</feature>
<dbReference type="KEGG" id="cat:CA2559_02595"/>
<feature type="binding site" evidence="8">
    <location>
        <position position="306"/>
    </location>
    <ligand>
        <name>Fe cation</name>
        <dbReference type="ChEBI" id="CHEBI:24875"/>
    </ligand>
</feature>
<evidence type="ECO:0000256" key="2">
    <source>
        <dbReference type="ARBA" id="ARBA00007757"/>
    </source>
</evidence>
<dbReference type="RefSeq" id="WP_013186286.1">
    <property type="nucleotide sequence ID" value="NC_014230.1"/>
</dbReference>
<evidence type="ECO:0000256" key="1">
    <source>
        <dbReference type="ARBA" id="ARBA00001962"/>
    </source>
</evidence>
<evidence type="ECO:0000256" key="3">
    <source>
        <dbReference type="ARBA" id="ARBA00022723"/>
    </source>
</evidence>
<gene>
    <name evidence="11" type="ordered locus">CA2559_02595</name>
</gene>
<evidence type="ECO:0000256" key="7">
    <source>
        <dbReference type="PIRSR" id="PIRSR605708-1"/>
    </source>
</evidence>
<comment type="similarity">
    <text evidence="2">Belongs to the homogentisate dioxygenase family.</text>
</comment>
<keyword evidence="4 11" id="KW-0223">Dioxygenase</keyword>
<dbReference type="GO" id="GO:0005737">
    <property type="term" value="C:cytoplasm"/>
    <property type="evidence" value="ECO:0007669"/>
    <property type="project" value="TreeGrafter"/>
</dbReference>
<dbReference type="InterPro" id="IPR005708">
    <property type="entry name" value="Homogentis_dOase"/>
</dbReference>
<dbReference type="Proteomes" id="UP000002297">
    <property type="component" value="Chromosome"/>
</dbReference>
<evidence type="ECO:0000313" key="12">
    <source>
        <dbReference type="Proteomes" id="UP000002297"/>
    </source>
</evidence>
<protein>
    <submittedName>
        <fullName evidence="11">Homogentisate 1,2-dioxygenase</fullName>
    </submittedName>
</protein>
<feature type="domain" description="Homogentisate 1,2-dioxygenase C-terminal" evidence="9">
    <location>
        <begin position="282"/>
        <end position="383"/>
    </location>
</feature>
<dbReference type="InterPro" id="IPR014710">
    <property type="entry name" value="RmlC-like_jellyroll"/>
</dbReference>
<dbReference type="GO" id="GO:0004411">
    <property type="term" value="F:homogentisate 1,2-dioxygenase activity"/>
    <property type="evidence" value="ECO:0007669"/>
    <property type="project" value="InterPro"/>
</dbReference>
<feature type="binding site" evidence="8">
    <location>
        <position position="336"/>
    </location>
    <ligand>
        <name>Fe cation</name>
        <dbReference type="ChEBI" id="CHEBI:24875"/>
    </ligand>
</feature>
<dbReference type="eggNOG" id="COG3508">
    <property type="taxonomic scope" value="Bacteria"/>
</dbReference>
<evidence type="ECO:0000256" key="4">
    <source>
        <dbReference type="ARBA" id="ARBA00022964"/>
    </source>
</evidence>
<proteinExistence type="inferred from homology"/>
<evidence type="ECO:0000256" key="5">
    <source>
        <dbReference type="ARBA" id="ARBA00023002"/>
    </source>
</evidence>
<dbReference type="GO" id="GO:0046872">
    <property type="term" value="F:metal ion binding"/>
    <property type="evidence" value="ECO:0007669"/>
    <property type="project" value="UniProtKB-KW"/>
</dbReference>
<accession>A3U5U1</accession>
<keyword evidence="5" id="KW-0560">Oxidoreductase</keyword>
<dbReference type="GO" id="GO:0006559">
    <property type="term" value="P:L-phenylalanine catabolic process"/>
    <property type="evidence" value="ECO:0007669"/>
    <property type="project" value="InterPro"/>
</dbReference>
<organism evidence="11 12">
    <name type="scientific">Croceibacter atlanticus (strain ATCC BAA-628 / JCM 21780 / CIP 108009 / IAM 15332 / KCTC 12090 / HTCC2559)</name>
    <dbReference type="NCBI Taxonomy" id="216432"/>
    <lineage>
        <taxon>Bacteria</taxon>
        <taxon>Pseudomonadati</taxon>
        <taxon>Bacteroidota</taxon>
        <taxon>Flavobacteriia</taxon>
        <taxon>Flavobacteriales</taxon>
        <taxon>Flavobacteriaceae</taxon>
        <taxon>Croceibacter</taxon>
    </lineage>
</organism>
<dbReference type="AlphaFoldDB" id="A3U5U1"/>
<dbReference type="GeneID" id="89452313"/>
<name>A3U5U1_CROAH</name>
<keyword evidence="3 8" id="KW-0479">Metal-binding</keyword>
<evidence type="ECO:0000259" key="10">
    <source>
        <dbReference type="Pfam" id="PF20510"/>
    </source>
</evidence>
<dbReference type="SUPFAM" id="SSF51182">
    <property type="entry name" value="RmlC-like cupins"/>
    <property type="match status" value="1"/>
</dbReference>
<dbReference type="EMBL" id="CP002046">
    <property type="protein sequence ID" value="EAP87608.1"/>
    <property type="molecule type" value="Genomic_DNA"/>
</dbReference>
<feature type="binding site" evidence="8">
    <location>
        <position position="336"/>
    </location>
    <ligand>
        <name>homogentisate</name>
        <dbReference type="ChEBI" id="CHEBI:16169"/>
    </ligand>
</feature>
<feature type="active site" description="Proton acceptor" evidence="7">
    <location>
        <position position="263"/>
    </location>
</feature>
<evidence type="ECO:0000256" key="6">
    <source>
        <dbReference type="ARBA" id="ARBA00023004"/>
    </source>
</evidence>